<comment type="subunit">
    <text evidence="12">Homodimer.</text>
</comment>
<comment type="similarity">
    <text evidence="12">Belongs to the carbohydrate kinase PfkB family. Ribokinase subfamily.</text>
</comment>
<evidence type="ECO:0000256" key="2">
    <source>
        <dbReference type="ARBA" id="ARBA00012035"/>
    </source>
</evidence>
<dbReference type="Pfam" id="PF00294">
    <property type="entry name" value="PfkB"/>
    <property type="match status" value="1"/>
</dbReference>
<dbReference type="GO" id="GO:0005829">
    <property type="term" value="C:cytosol"/>
    <property type="evidence" value="ECO:0007669"/>
    <property type="project" value="TreeGrafter"/>
</dbReference>
<feature type="binding site" evidence="12">
    <location>
        <begin position="210"/>
        <end position="215"/>
    </location>
    <ligand>
        <name>ATP</name>
        <dbReference type="ChEBI" id="CHEBI:30616"/>
    </ligand>
</feature>
<keyword evidence="4 12" id="KW-0808">Transferase</keyword>
<evidence type="ECO:0000256" key="4">
    <source>
        <dbReference type="ARBA" id="ARBA00022679"/>
    </source>
</evidence>
<feature type="binding site" evidence="12">
    <location>
        <position position="266"/>
    </location>
    <ligand>
        <name>ATP</name>
        <dbReference type="ChEBI" id="CHEBI:30616"/>
    </ligand>
</feature>
<dbReference type="GO" id="GO:0019303">
    <property type="term" value="P:D-ribose catabolic process"/>
    <property type="evidence" value="ECO:0007669"/>
    <property type="project" value="UniProtKB-UniRule"/>
</dbReference>
<feature type="binding site" evidence="12">
    <location>
        <position position="238"/>
    </location>
    <ligand>
        <name>K(+)</name>
        <dbReference type="ChEBI" id="CHEBI:29103"/>
    </ligand>
</feature>
<evidence type="ECO:0000256" key="1">
    <source>
        <dbReference type="ARBA" id="ARBA00005380"/>
    </source>
</evidence>
<evidence type="ECO:0000256" key="7">
    <source>
        <dbReference type="ARBA" id="ARBA00022777"/>
    </source>
</evidence>
<comment type="subcellular location">
    <subcellularLocation>
        <location evidence="12">Cytoplasm</location>
    </subcellularLocation>
</comment>
<feature type="domain" description="Carbohydrate kinase PfkB" evidence="13">
    <location>
        <begin position="6"/>
        <end position="284"/>
    </location>
</feature>
<keyword evidence="10 12" id="KW-0630">Potassium</keyword>
<evidence type="ECO:0000259" key="13">
    <source>
        <dbReference type="Pfam" id="PF00294"/>
    </source>
</evidence>
<feature type="binding site" evidence="12">
    <location>
        <position position="272"/>
    </location>
    <ligand>
        <name>K(+)</name>
        <dbReference type="ChEBI" id="CHEBI:29103"/>
    </ligand>
</feature>
<comment type="catalytic activity">
    <reaction evidence="12">
        <text>D-ribose + ATP = D-ribose 5-phosphate + ADP + H(+)</text>
        <dbReference type="Rhea" id="RHEA:13697"/>
        <dbReference type="ChEBI" id="CHEBI:15378"/>
        <dbReference type="ChEBI" id="CHEBI:30616"/>
        <dbReference type="ChEBI" id="CHEBI:47013"/>
        <dbReference type="ChEBI" id="CHEBI:78346"/>
        <dbReference type="ChEBI" id="CHEBI:456216"/>
        <dbReference type="EC" id="2.7.1.15"/>
    </reaction>
</comment>
<comment type="caution">
    <text evidence="12">Lacks conserved residue(s) required for the propagation of feature annotation.</text>
</comment>
<comment type="cofactor">
    <cofactor evidence="12">
        <name>Mg(2+)</name>
        <dbReference type="ChEBI" id="CHEBI:18420"/>
    </cofactor>
    <text evidence="12">Requires a divalent cation, most likely magnesium in vivo, as an electrophilic catalyst to aid phosphoryl group transfer. It is the chelate of the metal and the nucleotide that is the actual substrate.</text>
</comment>
<dbReference type="UniPathway" id="UPA00916">
    <property type="reaction ID" value="UER00889"/>
</dbReference>
<comment type="pathway">
    <text evidence="12">Carbohydrate metabolism; D-ribose degradation; D-ribose 5-phosphate from beta-D-ribopyranose: step 2/2.</text>
</comment>
<feature type="binding site" evidence="12">
    <location>
        <begin position="43"/>
        <end position="47"/>
    </location>
    <ligand>
        <name>substrate</name>
    </ligand>
</feature>
<reference evidence="14 15" key="1">
    <citation type="submission" date="2017-04" db="EMBL/GenBank/DDBJ databases">
        <title>The whole genome sequencing and assembly of Halobacillus mangrovi strain.</title>
        <authorList>
            <person name="Lee S.-J."/>
            <person name="Park M.-K."/>
            <person name="Kim J.-Y."/>
            <person name="Lee Y.-J."/>
            <person name="Yi H."/>
            <person name="Bahn Y.-S."/>
            <person name="Kim J.F."/>
            <person name="Lee D.-W."/>
        </authorList>
    </citation>
    <scope>NUCLEOTIDE SEQUENCE [LARGE SCALE GENOMIC DNA]</scope>
    <source>
        <strain evidence="14 15">KTB 131</strain>
    </source>
</reference>
<comment type="activity regulation">
    <text evidence="12">Activated by a monovalent cation that binds near, but not in, the active site. The most likely occupant of the site in vivo is potassium. Ion binding induces a conformational change that may alter substrate affinity.</text>
</comment>
<feature type="binding site" evidence="12">
    <location>
        <position position="236"/>
    </location>
    <ligand>
        <name>K(+)</name>
        <dbReference type="ChEBI" id="CHEBI:29103"/>
    </ligand>
</feature>
<dbReference type="PROSITE" id="PS00584">
    <property type="entry name" value="PFKB_KINASES_2"/>
    <property type="match status" value="1"/>
</dbReference>
<dbReference type="GO" id="GO:0005524">
    <property type="term" value="F:ATP binding"/>
    <property type="evidence" value="ECO:0007669"/>
    <property type="project" value="UniProtKB-UniRule"/>
</dbReference>
<dbReference type="Gene3D" id="3.40.1190.20">
    <property type="match status" value="1"/>
</dbReference>
<keyword evidence="12" id="KW-0963">Cytoplasm</keyword>
<keyword evidence="7 12" id="KW-0418">Kinase</keyword>
<evidence type="ECO:0000313" key="14">
    <source>
        <dbReference type="EMBL" id="ARI75633.1"/>
    </source>
</evidence>
<feature type="binding site" evidence="12">
    <location>
        <begin position="241"/>
        <end position="242"/>
    </location>
    <ligand>
        <name>ATP</name>
        <dbReference type="ChEBI" id="CHEBI:30616"/>
    </ligand>
</feature>
<sequence>MTTTKPKVTVIGSINMDLTVSTPVVPNQGETVLGEQFATYPGGKGANQAVAAARLGADVRLVGAVGKDAFGVELVQHLQAEGIDTSGVKTSQSQSTGTATIILSDNDNRIIVAPGANYDVTPEYVEKQKDLIKGSDILLVQLEIPLETIEYIANLAKEYYIPLVVNPAPYQTLPQDVLDHATFLTPNESEALLLNKEVEASMIQSKLVTTKGPEGVEVTLEGKQETIPGYEVPVKDTTGAGDTFNGALVTQLARQFPLSEAVQFANAAAALSITQVGAQSGMPTLNEVAQFLKERRSSL</sequence>
<gene>
    <name evidence="12" type="primary">rbsK</name>
    <name evidence="14" type="ORF">HM131_01785</name>
</gene>
<keyword evidence="8 12" id="KW-0067">ATP-binding</keyword>
<evidence type="ECO:0000256" key="11">
    <source>
        <dbReference type="ARBA" id="ARBA00023277"/>
    </source>
</evidence>
<dbReference type="HAMAP" id="MF_01987">
    <property type="entry name" value="Ribokinase"/>
    <property type="match status" value="1"/>
</dbReference>
<evidence type="ECO:0000256" key="10">
    <source>
        <dbReference type="ARBA" id="ARBA00022958"/>
    </source>
</evidence>
<feature type="binding site" evidence="12">
    <location>
        <position position="275"/>
    </location>
    <ligand>
        <name>K(+)</name>
        <dbReference type="ChEBI" id="CHEBI:29103"/>
    </ligand>
</feature>
<keyword evidence="11 12" id="KW-0119">Carbohydrate metabolism</keyword>
<dbReference type="EC" id="2.7.1.15" evidence="2 12"/>
<dbReference type="PANTHER" id="PTHR10584:SF166">
    <property type="entry name" value="RIBOKINASE"/>
    <property type="match status" value="1"/>
</dbReference>
<dbReference type="EMBL" id="CP020772">
    <property type="protein sequence ID" value="ARI75633.1"/>
    <property type="molecule type" value="Genomic_DNA"/>
</dbReference>
<proteinExistence type="inferred from homology"/>
<dbReference type="InterPro" id="IPR011877">
    <property type="entry name" value="Ribokinase"/>
</dbReference>
<dbReference type="SUPFAM" id="SSF53613">
    <property type="entry name" value="Ribokinase-like"/>
    <property type="match status" value="1"/>
</dbReference>
<feature type="binding site" evidence="12">
    <location>
        <position position="187"/>
    </location>
    <ligand>
        <name>ATP</name>
        <dbReference type="ChEBI" id="CHEBI:30616"/>
    </ligand>
</feature>
<keyword evidence="15" id="KW-1185">Reference proteome</keyword>
<keyword evidence="6 12" id="KW-0547">Nucleotide-binding</keyword>
<dbReference type="InterPro" id="IPR011611">
    <property type="entry name" value="PfkB_dom"/>
</dbReference>
<accession>A0A1W5ZQR7</accession>
<feature type="binding site" evidence="12">
    <location>
        <begin position="15"/>
        <end position="17"/>
    </location>
    <ligand>
        <name>substrate</name>
    </ligand>
</feature>
<name>A0A1W5ZQR7_9BACI</name>
<evidence type="ECO:0000256" key="8">
    <source>
        <dbReference type="ARBA" id="ARBA00022840"/>
    </source>
</evidence>
<dbReference type="InterPro" id="IPR029056">
    <property type="entry name" value="Ribokinase-like"/>
</dbReference>
<feature type="binding site" evidence="12">
    <location>
        <position position="143"/>
    </location>
    <ligand>
        <name>substrate</name>
    </ligand>
</feature>
<feature type="binding site" evidence="12">
    <location>
        <position position="277"/>
    </location>
    <ligand>
        <name>K(+)</name>
        <dbReference type="ChEBI" id="CHEBI:29103"/>
    </ligand>
</feature>
<dbReference type="STRING" id="402384.HM131_01785"/>
<protein>
    <recommendedName>
        <fullName evidence="3 12">Ribokinase</fullName>
        <shortName evidence="12">RK</shortName>
        <ecNumber evidence="2 12">2.7.1.15</ecNumber>
    </recommendedName>
</protein>
<dbReference type="PANTHER" id="PTHR10584">
    <property type="entry name" value="SUGAR KINASE"/>
    <property type="match status" value="1"/>
</dbReference>
<dbReference type="CDD" id="cd01174">
    <property type="entry name" value="ribokinase"/>
    <property type="match status" value="1"/>
</dbReference>
<dbReference type="PRINTS" id="PR00990">
    <property type="entry name" value="RIBOKINASE"/>
</dbReference>
<keyword evidence="5 12" id="KW-0479">Metal-binding</keyword>
<evidence type="ECO:0000256" key="12">
    <source>
        <dbReference type="HAMAP-Rule" id="MF_01987"/>
    </source>
</evidence>
<dbReference type="AlphaFoldDB" id="A0A1W5ZQR7"/>
<comment type="function">
    <text evidence="12">Catalyzes the phosphorylation of ribose at O-5 in a reaction requiring ATP and magnesium. The resulting D-ribose-5-phosphate can then be used either for sythesis of nucleotides, histidine, and tryptophan, or as a component of the pentose phosphate pathway.</text>
</comment>
<dbReference type="GO" id="GO:0046872">
    <property type="term" value="F:metal ion binding"/>
    <property type="evidence" value="ECO:0007669"/>
    <property type="project" value="UniProtKB-KW"/>
</dbReference>
<evidence type="ECO:0000256" key="6">
    <source>
        <dbReference type="ARBA" id="ARBA00022741"/>
    </source>
</evidence>
<keyword evidence="9 12" id="KW-0460">Magnesium</keyword>
<evidence type="ECO:0000256" key="5">
    <source>
        <dbReference type="ARBA" id="ARBA00022723"/>
    </source>
</evidence>
<feature type="active site" description="Proton acceptor" evidence="12">
    <location>
        <position position="242"/>
    </location>
</feature>
<dbReference type="NCBIfam" id="TIGR02152">
    <property type="entry name" value="D_ribokin_bact"/>
    <property type="match status" value="1"/>
</dbReference>
<dbReference type="RefSeq" id="WP_085027357.1">
    <property type="nucleotide sequence ID" value="NZ_CP020772.1"/>
</dbReference>
<dbReference type="GO" id="GO:0004747">
    <property type="term" value="F:ribokinase activity"/>
    <property type="evidence" value="ECO:0007669"/>
    <property type="project" value="UniProtKB-UniRule"/>
</dbReference>
<feature type="binding site" evidence="12">
    <location>
        <position position="242"/>
    </location>
    <ligand>
        <name>substrate</name>
    </ligand>
</feature>
<comment type="similarity">
    <text evidence="1">Belongs to the carbohydrate kinase pfkB family.</text>
</comment>
<dbReference type="OrthoDB" id="9775849at2"/>
<organism evidence="14 15">
    <name type="scientific">Halobacillus mangrovi</name>
    <dbReference type="NCBI Taxonomy" id="402384"/>
    <lineage>
        <taxon>Bacteria</taxon>
        <taxon>Bacillati</taxon>
        <taxon>Bacillota</taxon>
        <taxon>Bacilli</taxon>
        <taxon>Bacillales</taxon>
        <taxon>Bacillaceae</taxon>
        <taxon>Halobacillus</taxon>
    </lineage>
</organism>
<dbReference type="InterPro" id="IPR002139">
    <property type="entry name" value="Ribo/fructo_kinase"/>
</dbReference>
<dbReference type="KEGG" id="hmn:HM131_01785"/>
<evidence type="ECO:0000313" key="15">
    <source>
        <dbReference type="Proteomes" id="UP000192527"/>
    </source>
</evidence>
<evidence type="ECO:0000256" key="9">
    <source>
        <dbReference type="ARBA" id="ARBA00022842"/>
    </source>
</evidence>
<dbReference type="InterPro" id="IPR002173">
    <property type="entry name" value="Carboh/pur_kinase_PfkB_CS"/>
</dbReference>
<evidence type="ECO:0000256" key="3">
    <source>
        <dbReference type="ARBA" id="ARBA00016943"/>
    </source>
</evidence>
<dbReference type="Proteomes" id="UP000192527">
    <property type="component" value="Chromosome"/>
</dbReference>